<feature type="signal peptide" evidence="3">
    <location>
        <begin position="1"/>
        <end position="16"/>
    </location>
</feature>
<dbReference type="SMART" id="SM01419">
    <property type="entry name" value="Thiol-ester_cl"/>
    <property type="match status" value="1"/>
</dbReference>
<proteinExistence type="predicted"/>
<dbReference type="GO" id="GO:0004866">
    <property type="term" value="F:endopeptidase inhibitor activity"/>
    <property type="evidence" value="ECO:0007669"/>
    <property type="project" value="InterPro"/>
</dbReference>
<keyword evidence="1 3" id="KW-0732">Signal</keyword>
<dbReference type="InterPro" id="IPR047565">
    <property type="entry name" value="Alpha-macroglob_thiol-ester_cl"/>
</dbReference>
<dbReference type="InterPro" id="IPR041246">
    <property type="entry name" value="Bact_MG10"/>
</dbReference>
<dbReference type="InterPro" id="IPR011625">
    <property type="entry name" value="A2M_N_BRD"/>
</dbReference>
<accession>A0A6S6T1P2</accession>
<evidence type="ECO:0000259" key="4">
    <source>
        <dbReference type="SMART" id="SM01359"/>
    </source>
</evidence>
<dbReference type="PANTHER" id="PTHR40094:SF1">
    <property type="entry name" value="UBIQUITIN DOMAIN-CONTAINING PROTEIN"/>
    <property type="match status" value="1"/>
</dbReference>
<evidence type="ECO:0000256" key="2">
    <source>
        <dbReference type="SAM" id="MobiDB-lite"/>
    </source>
</evidence>
<gene>
    <name evidence="6" type="ORF">HELGO_WM5582</name>
</gene>
<dbReference type="Pfam" id="PF00207">
    <property type="entry name" value="A2M"/>
    <property type="match status" value="1"/>
</dbReference>
<dbReference type="InterPro" id="IPR001599">
    <property type="entry name" value="Macroglobln_a2"/>
</dbReference>
<protein>
    <submittedName>
        <fullName evidence="6">Alpha-2-macroglobulin</fullName>
    </submittedName>
</protein>
<dbReference type="Pfam" id="PF11974">
    <property type="entry name" value="bMG3"/>
    <property type="match status" value="1"/>
</dbReference>
<dbReference type="InterPro" id="IPR021868">
    <property type="entry name" value="Alpha_2_Macroglob_MG3"/>
</dbReference>
<dbReference type="Pfam" id="PF17972">
    <property type="entry name" value="bMG5"/>
    <property type="match status" value="1"/>
</dbReference>
<feature type="domain" description="Alpha-2-macroglobulin" evidence="5">
    <location>
        <begin position="1094"/>
        <end position="1181"/>
    </location>
</feature>
<feature type="chain" id="PRO_5028311932" evidence="3">
    <location>
        <begin position="17"/>
        <end position="1898"/>
    </location>
</feature>
<dbReference type="InterPro" id="IPR041203">
    <property type="entry name" value="Bact_A2M_MG5"/>
</dbReference>
<dbReference type="SUPFAM" id="SSF48239">
    <property type="entry name" value="Terpenoid cyclases/Protein prenyltransferases"/>
    <property type="match status" value="1"/>
</dbReference>
<organism evidence="6">
    <name type="scientific">uncultured Sulfurovum sp</name>
    <dbReference type="NCBI Taxonomy" id="269237"/>
    <lineage>
        <taxon>Bacteria</taxon>
        <taxon>Pseudomonadati</taxon>
        <taxon>Campylobacterota</taxon>
        <taxon>Epsilonproteobacteria</taxon>
        <taxon>Campylobacterales</taxon>
        <taxon>Sulfurovaceae</taxon>
        <taxon>Sulfurovum</taxon>
        <taxon>environmental samples</taxon>
    </lineage>
</organism>
<evidence type="ECO:0000259" key="5">
    <source>
        <dbReference type="SMART" id="SM01360"/>
    </source>
</evidence>
<name>A0A6S6T1P2_9BACT</name>
<dbReference type="SMART" id="SM01360">
    <property type="entry name" value="A2M"/>
    <property type="match status" value="1"/>
</dbReference>
<dbReference type="Gene3D" id="1.50.10.20">
    <property type="match status" value="1"/>
</dbReference>
<dbReference type="InterPro" id="IPR008930">
    <property type="entry name" value="Terpenoid_cyclase/PrenylTrfase"/>
</dbReference>
<dbReference type="InterPro" id="IPR051802">
    <property type="entry name" value="YfhM-like"/>
</dbReference>
<dbReference type="Pfam" id="PF07703">
    <property type="entry name" value="A2M_BRD"/>
    <property type="match status" value="1"/>
</dbReference>
<evidence type="ECO:0000256" key="3">
    <source>
        <dbReference type="SAM" id="SignalP"/>
    </source>
</evidence>
<feature type="region of interest" description="Disordered" evidence="2">
    <location>
        <begin position="1756"/>
        <end position="1775"/>
    </location>
</feature>
<dbReference type="Pfam" id="PF17973">
    <property type="entry name" value="bMG10"/>
    <property type="match status" value="1"/>
</dbReference>
<dbReference type="Gene3D" id="2.60.40.1930">
    <property type="match status" value="1"/>
</dbReference>
<feature type="domain" description="Alpha-2-macroglobulin bait region" evidence="4">
    <location>
        <begin position="888"/>
        <end position="1028"/>
    </location>
</feature>
<evidence type="ECO:0000256" key="1">
    <source>
        <dbReference type="ARBA" id="ARBA00022729"/>
    </source>
</evidence>
<dbReference type="PANTHER" id="PTHR40094">
    <property type="entry name" value="ALPHA-2-MACROGLOBULIN HOMOLOG"/>
    <property type="match status" value="1"/>
</dbReference>
<sequence length="1898" mass="213941">MKKTLLPLLFTSLLFAEINTTKSPTAVDVSFELNNTASSFDTSLNYTYQPLLSCSPKLSAVYKVESRSKLKVIPQRQLQTSTKYNCSYEETPFSFSTEAFSVLSANYFNKEKILRLSFNDSINKKSIKEGLTLTKIDKLSKTTLNYKVLEHNRKDLILQISEEIGKNTIELNINPKLISTHGTAYPESYSKNFNESKKPINLDPEKKSLSISDAPQMVALPNGDFALRIFVPDNLTKNTKESIEVEGIESFQVSNYKYLGERMRTRYNIQEAYYYHDVTSKEFKPNSNYTVTLKAGLTSYYREMKEDVQYSLKTSDRAKVVLFDDDKPYISNAGELAFSSVNIDKATLIVERVLDDNLRYFMNFSEAKQENVDEYSKEVFTKELILNQKKNVLVKQKFKLSDLSKNNLSVGIYKVTLRYAELINGETEERAASKILFLSNLGITANIGKEQAFVSVLSLDKAKPIKGAEVQVYGVNNQLLAQAKTNADGVAIINKEMLKTVVKGIIVQSGEDKNFLALSDSIDSPSTSQLLEQVERFKAHVYFQSDIVRPKAKINALLTVKDRDFISASKIPVKVVFKELYGKKVHEKVYNTDKYGLIDFNYQLDANDQSGNYKLEVSLGDNIIGHKIIKVEAFMPPKIENSIKTDKEIYQIDELMNVNIRSSYLFGAAASNLQGKISLNARPIDYINKAFKNYNFSNESLAKSNINSYIEHTEDIVLDANGEFKVIMKNSLTQKVPSILEAMLGVTIMDDAQPVSAYKKVKLYPYEAMVGLKVTKNSFEKGQKLEGKAVLIDPLTGVLIKRKLYAVVKHIAWHYDYSDGHYNWDKETTVVDNFSLNSNENFSREISRNGDYIVEIHDRLGGHSASENFDVFSWNYSNVSPKNDLKTVEIKFEDKLYKKGDTLQVQIKSPILKGQLLLTLEGEKIDNYKVVEITKGVAKTSLKITEDVGRGLRLHATVIRATDSSSMLIPFRAMGYKFVKPNREEHKIKIDLALLKSTKSKTTLPIQIKTSKPSKILVSIVDRGILQLLDQQAPTIFDYFNEVPNKRLSYYDLYDQLLSHIAEGKLVDFGAGDSLSKKQKHLAPDLGKRIKPFMIWSGIVESSDGMVKLDINIPEFNGRAAVVAIAINEDSIGVSTQDIVIKDDVMIKPSFPLYSLVGDKINVPVRVFNTTKTDKEVSLSSVSSNNISLELQEKNLKIPANSSLSVVAKLSAKNVGKGNIVLVAKYDKVEISKSLELPILSPYPLSSKIFKGLASKEMTFKVPKEYEGAKAYISLSDNLIGALRDDLKYLISYPYGCAEQTSSKLSAMHHAKAFLKSDELIKDSENFILQGIKKLHNMQNYYGEFEYWEGGDTVSPYASLYTAQTLLEIDRAKGSIKEKLKEDTLSMLNAVASQSGSYQAAYSKLHQLYAAYILAENDQLSSSTANMLYEKKTYKDDFLATYYMAAILNATGKEEKANKLFIENNAKLANSSYKIYGNQNGNFESNVRDMILYFIIKTKYFNKDASELDAIQKDFSNLYSTQEKALALKAVSTYLGEAKNSKIDVTVKVNDKSLTYKKSKLLAVDKVTSPSIELSPNSSNVSYSIELVKNLPKKLKNELSTQKELSITQAFVNANGAKIDLNNLKQGDKIFSKVTLVNYGKISHVVVNQKIPACLSIINNNISEHEPHFKNENIDLSHKEIQDDRILYFVNLADKKKYSKALKKNISIENRGIIYAPLLVSSIGECKLPATIAEAMYDPRIADHAKVAPSLTVKSLKDTTTPNTPSPKDETVQSTFEQKAESLVKKIYRQEMNSNNPLEFANYFDFPLNIYFRSKNVKKEALLADKRQYFQDWSKRAYSNLITSIEEHHEKSVKVKVSFDFSIYNGKKTLTGESKHLLTVIEKEGKLLVSSVELWKEK</sequence>
<evidence type="ECO:0000313" key="6">
    <source>
        <dbReference type="EMBL" id="CAA6812552.1"/>
    </source>
</evidence>
<reference evidence="6" key="1">
    <citation type="submission" date="2020-01" db="EMBL/GenBank/DDBJ databases">
        <authorList>
            <person name="Meier V. D."/>
            <person name="Meier V D."/>
        </authorList>
    </citation>
    <scope>NUCLEOTIDE SEQUENCE</scope>
    <source>
        <strain evidence="6">HLG_WM_MAG_06</strain>
    </source>
</reference>
<dbReference type="SMART" id="SM01359">
    <property type="entry name" value="A2M_N_2"/>
    <property type="match status" value="1"/>
</dbReference>
<dbReference type="EMBL" id="CACVAP010000068">
    <property type="protein sequence ID" value="CAA6812552.1"/>
    <property type="molecule type" value="Genomic_DNA"/>
</dbReference>
<dbReference type="CDD" id="cd02891">
    <property type="entry name" value="A2M_like"/>
    <property type="match status" value="1"/>
</dbReference>